<sequence>MIDFGLDFSGLNDIAKDLEKLSKAENNKVLRDSTRAGAEVLKEEVIANAPVRTGKMRKNVVVVTQKSRRKGEISSGVHIRGVNPKTGNSDNKMKANNPKNALYWRFVEMGTVNMPAHPFVRPAFDTAQEIAAQAAITRMSTAIDEALSR</sequence>
<feature type="region of interest" description="Disordered" evidence="1">
    <location>
        <begin position="71"/>
        <end position="95"/>
    </location>
</feature>
<protein>
    <submittedName>
        <fullName evidence="2">HK97 gp10 family phage protein</fullName>
    </submittedName>
</protein>
<dbReference type="Pfam" id="PF04883">
    <property type="entry name" value="HK97-gp10_like"/>
    <property type="match status" value="1"/>
</dbReference>
<evidence type="ECO:0000313" key="2">
    <source>
        <dbReference type="EMBL" id="KHN50720.1"/>
    </source>
</evidence>
<dbReference type="RefSeq" id="WP_039351524.1">
    <property type="nucleotide sequence ID" value="NZ_JSXC01000037.1"/>
</dbReference>
<dbReference type="AlphaFoldDB" id="A0A7V8IHG4"/>
<name>A0A7V8IHG4_9GAMM</name>
<dbReference type="OrthoDB" id="5736381at2"/>
<dbReference type="EMBL" id="JSXC01000037">
    <property type="protein sequence ID" value="KHN50720.1"/>
    <property type="molecule type" value="Genomic_DNA"/>
</dbReference>
<comment type="caution">
    <text evidence="2">The sequence shown here is derived from an EMBL/GenBank/DDBJ whole genome shotgun (WGS) entry which is preliminary data.</text>
</comment>
<dbReference type="Proteomes" id="UP000053038">
    <property type="component" value="Unassembled WGS sequence"/>
</dbReference>
<proteinExistence type="predicted"/>
<dbReference type="InterPro" id="IPR010064">
    <property type="entry name" value="HK97-gp10_tail"/>
</dbReference>
<reference evidence="2 3" key="1">
    <citation type="submission" date="2014-10" db="EMBL/GenBank/DDBJ databases">
        <title>Genome sequence of Pectobacterium carotovorum M022.</title>
        <authorList>
            <person name="Chan K.-G."/>
            <person name="Tan W.-S."/>
        </authorList>
    </citation>
    <scope>NUCLEOTIDE SEQUENCE [LARGE SCALE GENOMIC DNA]</scope>
    <source>
        <strain evidence="2 3">M022</strain>
    </source>
</reference>
<evidence type="ECO:0000256" key="1">
    <source>
        <dbReference type="SAM" id="MobiDB-lite"/>
    </source>
</evidence>
<dbReference type="NCBIfam" id="TIGR01725">
    <property type="entry name" value="phge_HK97_gp10"/>
    <property type="match status" value="1"/>
</dbReference>
<accession>A0A7V8IHG4</accession>
<organism evidence="2 3">
    <name type="scientific">Pectobacterium fontis</name>
    <dbReference type="NCBI Taxonomy" id="2558042"/>
    <lineage>
        <taxon>Bacteria</taxon>
        <taxon>Pseudomonadati</taxon>
        <taxon>Pseudomonadota</taxon>
        <taxon>Gammaproteobacteria</taxon>
        <taxon>Enterobacterales</taxon>
        <taxon>Pectobacteriaceae</taxon>
        <taxon>Pectobacterium</taxon>
    </lineage>
</organism>
<keyword evidence="3" id="KW-1185">Reference proteome</keyword>
<gene>
    <name evidence="2" type="ORF">OI69_13740</name>
</gene>
<evidence type="ECO:0000313" key="3">
    <source>
        <dbReference type="Proteomes" id="UP000053038"/>
    </source>
</evidence>